<protein>
    <submittedName>
        <fullName evidence="2">Uncharacterized protein</fullName>
    </submittedName>
</protein>
<keyword evidence="1" id="KW-0472">Membrane</keyword>
<dbReference type="Proteomes" id="UP000784294">
    <property type="component" value="Unassembled WGS sequence"/>
</dbReference>
<proteinExistence type="predicted"/>
<feature type="transmembrane region" description="Helical" evidence="1">
    <location>
        <begin position="25"/>
        <end position="44"/>
    </location>
</feature>
<dbReference type="AlphaFoldDB" id="A0A3S5CNE0"/>
<keyword evidence="1" id="KW-1133">Transmembrane helix</keyword>
<keyword evidence="3" id="KW-1185">Reference proteome</keyword>
<dbReference type="EMBL" id="CAAALY010059819">
    <property type="protein sequence ID" value="VEL23064.1"/>
    <property type="molecule type" value="Genomic_DNA"/>
</dbReference>
<keyword evidence="1" id="KW-0812">Transmembrane</keyword>
<organism evidence="2 3">
    <name type="scientific">Protopolystoma xenopodis</name>
    <dbReference type="NCBI Taxonomy" id="117903"/>
    <lineage>
        <taxon>Eukaryota</taxon>
        <taxon>Metazoa</taxon>
        <taxon>Spiralia</taxon>
        <taxon>Lophotrochozoa</taxon>
        <taxon>Platyhelminthes</taxon>
        <taxon>Monogenea</taxon>
        <taxon>Polyopisthocotylea</taxon>
        <taxon>Polystomatidea</taxon>
        <taxon>Polystomatidae</taxon>
        <taxon>Protopolystoma</taxon>
    </lineage>
</organism>
<accession>A0A3S5CNE0</accession>
<name>A0A3S5CNE0_9PLAT</name>
<sequence length="52" mass="5643">MQAMGVLELILGTTLIVGSKTYRRVACLGLMTLMALACYSHFALSDYNGDTK</sequence>
<gene>
    <name evidence="2" type="ORF">PXEA_LOCUS16504</name>
</gene>
<comment type="caution">
    <text evidence="2">The sequence shown here is derived from an EMBL/GenBank/DDBJ whole genome shotgun (WGS) entry which is preliminary data.</text>
</comment>
<dbReference type="OrthoDB" id="6255993at2759"/>
<evidence type="ECO:0000313" key="3">
    <source>
        <dbReference type="Proteomes" id="UP000784294"/>
    </source>
</evidence>
<evidence type="ECO:0000313" key="2">
    <source>
        <dbReference type="EMBL" id="VEL23064.1"/>
    </source>
</evidence>
<evidence type="ECO:0000256" key="1">
    <source>
        <dbReference type="SAM" id="Phobius"/>
    </source>
</evidence>
<reference evidence="2" key="1">
    <citation type="submission" date="2018-11" db="EMBL/GenBank/DDBJ databases">
        <authorList>
            <consortium name="Pathogen Informatics"/>
        </authorList>
    </citation>
    <scope>NUCLEOTIDE SEQUENCE</scope>
</reference>